<dbReference type="EMBL" id="QFFJ01000001">
    <property type="protein sequence ID" value="RBL93063.1"/>
    <property type="molecule type" value="Genomic_DNA"/>
</dbReference>
<evidence type="ECO:0000313" key="5">
    <source>
        <dbReference type="EMBL" id="RBL93063.1"/>
    </source>
</evidence>
<dbReference type="AlphaFoldDB" id="A0A365Y3A7"/>
<name>A0A365Y3A7_9BACT</name>
<evidence type="ECO:0000259" key="4">
    <source>
        <dbReference type="PROSITE" id="PS50932"/>
    </source>
</evidence>
<dbReference type="CDD" id="cd06267">
    <property type="entry name" value="PBP1_LacI_sugar_binding-like"/>
    <property type="match status" value="1"/>
</dbReference>
<dbReference type="RefSeq" id="WP_113615659.1">
    <property type="nucleotide sequence ID" value="NZ_QFFJ01000001.1"/>
</dbReference>
<dbReference type="SUPFAM" id="SSF47413">
    <property type="entry name" value="lambda repressor-like DNA-binding domains"/>
    <property type="match status" value="1"/>
</dbReference>
<dbReference type="Gene3D" id="3.40.50.2300">
    <property type="match status" value="2"/>
</dbReference>
<dbReference type="InterPro" id="IPR001761">
    <property type="entry name" value="Peripla_BP/Lac1_sug-bd_dom"/>
</dbReference>
<keyword evidence="3" id="KW-0804">Transcription</keyword>
<keyword evidence="1" id="KW-0805">Transcription regulation</keyword>
<gene>
    <name evidence="5" type="ORF">DF182_10970</name>
</gene>
<sequence>MKNVNIRELARELNLSPSTVSKALRDSYEISAATKERIRALAEKLNYIPNAYAGSLRGRKSKNIAVVLPEVADSFFSIAINGIEAAVKPKGYHVIIYLTHESYAGEAAILKDFQSGRVDGVLLSVSRETTTAAHVQELLEKEVPVVFFDRVLEAVPVPKIVTDDFESAYRATTHLIEQGCRRIAYLGLSESLSICNRRREGCEQALEDHSLPCLRRNMLTCSTDATQNFRMVKKLLQHPERPDGIIASVEKLTATVYQACQQLALHMPEDIRLVCFSNLEIATILQPSLSTVTQPAFDMGKAAAETLVKWLEKRTLTAKDVRIVIPSELMVRGSSGK</sequence>
<evidence type="ECO:0000256" key="1">
    <source>
        <dbReference type="ARBA" id="ARBA00023015"/>
    </source>
</evidence>
<dbReference type="PANTHER" id="PTHR30146">
    <property type="entry name" value="LACI-RELATED TRANSCRIPTIONAL REPRESSOR"/>
    <property type="match status" value="1"/>
</dbReference>
<dbReference type="Pfam" id="PF00532">
    <property type="entry name" value="Peripla_BP_1"/>
    <property type="match status" value="1"/>
</dbReference>
<feature type="domain" description="HTH lacI-type" evidence="4">
    <location>
        <begin position="4"/>
        <end position="58"/>
    </location>
</feature>
<dbReference type="GO" id="GO:0000976">
    <property type="term" value="F:transcription cis-regulatory region binding"/>
    <property type="evidence" value="ECO:0007669"/>
    <property type="project" value="TreeGrafter"/>
</dbReference>
<comment type="caution">
    <text evidence="5">The sequence shown here is derived from an EMBL/GenBank/DDBJ whole genome shotgun (WGS) entry which is preliminary data.</text>
</comment>
<evidence type="ECO:0000256" key="3">
    <source>
        <dbReference type="ARBA" id="ARBA00023163"/>
    </source>
</evidence>
<dbReference type="OrthoDB" id="667031at2"/>
<dbReference type="Proteomes" id="UP000253410">
    <property type="component" value="Unassembled WGS sequence"/>
</dbReference>
<dbReference type="InterPro" id="IPR000843">
    <property type="entry name" value="HTH_LacI"/>
</dbReference>
<reference evidence="5 6" key="1">
    <citation type="submission" date="2018-05" db="EMBL/GenBank/DDBJ databases">
        <title>Chitinophaga sp. K3CV102501T nov., isolated from isolated from a monsoon evergreen broad-leaved forest soil.</title>
        <authorList>
            <person name="Lv Y."/>
        </authorList>
    </citation>
    <scope>NUCLEOTIDE SEQUENCE [LARGE SCALE GENOMIC DNA]</scope>
    <source>
        <strain evidence="5 6">GDMCC 1.1325</strain>
    </source>
</reference>
<dbReference type="Pfam" id="PF00356">
    <property type="entry name" value="LacI"/>
    <property type="match status" value="1"/>
</dbReference>
<evidence type="ECO:0000256" key="2">
    <source>
        <dbReference type="ARBA" id="ARBA00023125"/>
    </source>
</evidence>
<dbReference type="SMART" id="SM00354">
    <property type="entry name" value="HTH_LACI"/>
    <property type="match status" value="1"/>
</dbReference>
<dbReference type="PROSITE" id="PS50932">
    <property type="entry name" value="HTH_LACI_2"/>
    <property type="match status" value="1"/>
</dbReference>
<dbReference type="CDD" id="cd01392">
    <property type="entry name" value="HTH_LacI"/>
    <property type="match status" value="1"/>
</dbReference>
<dbReference type="Gene3D" id="1.10.260.40">
    <property type="entry name" value="lambda repressor-like DNA-binding domains"/>
    <property type="match status" value="1"/>
</dbReference>
<organism evidence="5 6">
    <name type="scientific">Chitinophaga flava</name>
    <dbReference type="NCBI Taxonomy" id="2259036"/>
    <lineage>
        <taxon>Bacteria</taxon>
        <taxon>Pseudomonadati</taxon>
        <taxon>Bacteroidota</taxon>
        <taxon>Chitinophagia</taxon>
        <taxon>Chitinophagales</taxon>
        <taxon>Chitinophagaceae</taxon>
        <taxon>Chitinophaga</taxon>
    </lineage>
</organism>
<dbReference type="InterPro" id="IPR010982">
    <property type="entry name" value="Lambda_DNA-bd_dom_sf"/>
</dbReference>
<keyword evidence="6" id="KW-1185">Reference proteome</keyword>
<dbReference type="PANTHER" id="PTHR30146:SF109">
    <property type="entry name" value="HTH-TYPE TRANSCRIPTIONAL REGULATOR GALS"/>
    <property type="match status" value="1"/>
</dbReference>
<dbReference type="SUPFAM" id="SSF53822">
    <property type="entry name" value="Periplasmic binding protein-like I"/>
    <property type="match status" value="1"/>
</dbReference>
<evidence type="ECO:0000313" key="6">
    <source>
        <dbReference type="Proteomes" id="UP000253410"/>
    </source>
</evidence>
<keyword evidence="2" id="KW-0238">DNA-binding</keyword>
<protein>
    <submittedName>
        <fullName evidence="5">LacI family transcriptional regulator</fullName>
    </submittedName>
</protein>
<dbReference type="GO" id="GO:0003700">
    <property type="term" value="F:DNA-binding transcription factor activity"/>
    <property type="evidence" value="ECO:0007669"/>
    <property type="project" value="TreeGrafter"/>
</dbReference>
<proteinExistence type="predicted"/>
<accession>A0A365Y3A7</accession>
<dbReference type="InterPro" id="IPR028082">
    <property type="entry name" value="Peripla_BP_I"/>
</dbReference>